<sequence>MNTIKIHVLHCGSIDLDEAASFYEKTIHPMPYSGIFRSKKHQINVPVSAYLIEHPKGLILIDTGWNTEVRTNPKKYLGWLYNISSTAHLPPQQAIHEQLHKLGYQASDIDYLFLSHLHPDHVSGLKLLTNAKRILTSSLELSDTKKHPLLYLPFMWKDVNVETFDFQNSEFDLFGDGSVVFVNTPGHTNGMSSTIVQNDGKFVLLCADTGYAEKSWLHMILPGMMTNKKKAVQSLKWVKEMSENPNCIEVLANHDANVKPHIIEF</sequence>
<reference evidence="7 8" key="1">
    <citation type="submission" date="2015-08" db="EMBL/GenBank/DDBJ databases">
        <title>Whole genome sequence of Flavobacterium akiainvivens IK-1T, from decaying Wikstroemia oahuensis, an endemic Hawaiian shrub.</title>
        <authorList>
            <person name="Wan X."/>
            <person name="Hou S."/>
            <person name="Saito J."/>
            <person name="Donachie S."/>
        </authorList>
    </citation>
    <scope>NUCLEOTIDE SEQUENCE [LARGE SCALE GENOMIC DNA]</scope>
    <source>
        <strain evidence="7 8">IK-1</strain>
    </source>
</reference>
<dbReference type="Proteomes" id="UP000037755">
    <property type="component" value="Unassembled WGS sequence"/>
</dbReference>
<keyword evidence="5" id="KW-0862">Zinc</keyword>
<dbReference type="InterPro" id="IPR001279">
    <property type="entry name" value="Metallo-B-lactamas"/>
</dbReference>
<comment type="cofactor">
    <cofactor evidence="1">
        <name>Zn(2+)</name>
        <dbReference type="ChEBI" id="CHEBI:29105"/>
    </cofactor>
</comment>
<dbReference type="SUPFAM" id="SSF56281">
    <property type="entry name" value="Metallo-hydrolase/oxidoreductase"/>
    <property type="match status" value="1"/>
</dbReference>
<dbReference type="InterPro" id="IPR051013">
    <property type="entry name" value="MBL_superfamily_lactonases"/>
</dbReference>
<dbReference type="Gene3D" id="3.60.15.10">
    <property type="entry name" value="Ribonuclease Z/Hydroxyacylglutathione hydrolase-like"/>
    <property type="match status" value="1"/>
</dbReference>
<evidence type="ECO:0000313" key="8">
    <source>
        <dbReference type="Proteomes" id="UP000037755"/>
    </source>
</evidence>
<dbReference type="GO" id="GO:0016787">
    <property type="term" value="F:hydrolase activity"/>
    <property type="evidence" value="ECO:0007669"/>
    <property type="project" value="UniProtKB-KW"/>
</dbReference>
<organism evidence="7 8">
    <name type="scientific">Flavobacterium akiainvivens</name>
    <dbReference type="NCBI Taxonomy" id="1202724"/>
    <lineage>
        <taxon>Bacteria</taxon>
        <taxon>Pseudomonadati</taxon>
        <taxon>Bacteroidota</taxon>
        <taxon>Flavobacteriia</taxon>
        <taxon>Flavobacteriales</taxon>
        <taxon>Flavobacteriaceae</taxon>
        <taxon>Flavobacterium</taxon>
    </lineage>
</organism>
<dbReference type="PANTHER" id="PTHR42978:SF2">
    <property type="entry name" value="102 KBASES UNSTABLE REGION: FROM 1 TO 119443"/>
    <property type="match status" value="1"/>
</dbReference>
<evidence type="ECO:0000256" key="3">
    <source>
        <dbReference type="ARBA" id="ARBA00022723"/>
    </source>
</evidence>
<gene>
    <name evidence="7" type="ORF">AM493_06755</name>
</gene>
<name>A0A0M9VHP1_9FLAO</name>
<accession>A0A0M9VHP1</accession>
<dbReference type="InterPro" id="IPR036866">
    <property type="entry name" value="RibonucZ/Hydroxyglut_hydro"/>
</dbReference>
<keyword evidence="4" id="KW-0378">Hydrolase</keyword>
<dbReference type="EMBL" id="LIYD01000005">
    <property type="protein sequence ID" value="KOS05769.1"/>
    <property type="molecule type" value="Genomic_DNA"/>
</dbReference>
<feature type="domain" description="Metallo-beta-lactamase" evidence="6">
    <location>
        <begin position="46"/>
        <end position="254"/>
    </location>
</feature>
<dbReference type="PANTHER" id="PTHR42978">
    <property type="entry name" value="QUORUM-QUENCHING LACTONASE YTNP-RELATED-RELATED"/>
    <property type="match status" value="1"/>
</dbReference>
<dbReference type="PATRIC" id="fig|1202724.3.peg.1405"/>
<dbReference type="OrthoDB" id="9802248at2"/>
<evidence type="ECO:0000259" key="6">
    <source>
        <dbReference type="SMART" id="SM00849"/>
    </source>
</evidence>
<dbReference type="SMART" id="SM00849">
    <property type="entry name" value="Lactamase_B"/>
    <property type="match status" value="1"/>
</dbReference>
<dbReference type="RefSeq" id="WP_054406982.1">
    <property type="nucleotide sequence ID" value="NZ_FOYA01000026.1"/>
</dbReference>
<dbReference type="AlphaFoldDB" id="A0A0M9VHP1"/>
<keyword evidence="3" id="KW-0479">Metal-binding</keyword>
<evidence type="ECO:0000256" key="5">
    <source>
        <dbReference type="ARBA" id="ARBA00022833"/>
    </source>
</evidence>
<dbReference type="STRING" id="1202724.AM493_06755"/>
<dbReference type="GO" id="GO:0046872">
    <property type="term" value="F:metal ion binding"/>
    <property type="evidence" value="ECO:0007669"/>
    <property type="project" value="UniProtKB-KW"/>
</dbReference>
<evidence type="ECO:0000256" key="4">
    <source>
        <dbReference type="ARBA" id="ARBA00022801"/>
    </source>
</evidence>
<proteinExistence type="inferred from homology"/>
<dbReference type="Pfam" id="PF00753">
    <property type="entry name" value="Lactamase_B"/>
    <property type="match status" value="1"/>
</dbReference>
<evidence type="ECO:0000256" key="1">
    <source>
        <dbReference type="ARBA" id="ARBA00001947"/>
    </source>
</evidence>
<dbReference type="CDD" id="cd07729">
    <property type="entry name" value="AHL_lactonase_MBL-fold"/>
    <property type="match status" value="1"/>
</dbReference>
<evidence type="ECO:0000313" key="7">
    <source>
        <dbReference type="EMBL" id="KOS05769.1"/>
    </source>
</evidence>
<comment type="caution">
    <text evidence="7">The sequence shown here is derived from an EMBL/GenBank/DDBJ whole genome shotgun (WGS) entry which is preliminary data.</text>
</comment>
<protein>
    <submittedName>
        <fullName evidence="7">Beta-lactamase</fullName>
    </submittedName>
</protein>
<keyword evidence="8" id="KW-1185">Reference proteome</keyword>
<evidence type="ECO:0000256" key="2">
    <source>
        <dbReference type="ARBA" id="ARBA00007749"/>
    </source>
</evidence>
<comment type="similarity">
    <text evidence="2">Belongs to the metallo-beta-lactamase superfamily.</text>
</comment>